<dbReference type="EMBL" id="CM039427">
    <property type="protein sequence ID" value="KAI4353040.1"/>
    <property type="molecule type" value="Genomic_DNA"/>
</dbReference>
<protein>
    <submittedName>
        <fullName evidence="1">Uncharacterized protein</fullName>
    </submittedName>
</protein>
<proteinExistence type="predicted"/>
<gene>
    <name evidence="1" type="ORF">L6164_002018</name>
</gene>
<accession>A0ACB9PXF8</accession>
<organism evidence="1 2">
    <name type="scientific">Bauhinia variegata</name>
    <name type="common">Purple orchid tree</name>
    <name type="synonym">Phanera variegata</name>
    <dbReference type="NCBI Taxonomy" id="167791"/>
    <lineage>
        <taxon>Eukaryota</taxon>
        <taxon>Viridiplantae</taxon>
        <taxon>Streptophyta</taxon>
        <taxon>Embryophyta</taxon>
        <taxon>Tracheophyta</taxon>
        <taxon>Spermatophyta</taxon>
        <taxon>Magnoliopsida</taxon>
        <taxon>eudicotyledons</taxon>
        <taxon>Gunneridae</taxon>
        <taxon>Pentapetalae</taxon>
        <taxon>rosids</taxon>
        <taxon>fabids</taxon>
        <taxon>Fabales</taxon>
        <taxon>Fabaceae</taxon>
        <taxon>Cercidoideae</taxon>
        <taxon>Cercideae</taxon>
        <taxon>Bauhiniinae</taxon>
        <taxon>Bauhinia</taxon>
    </lineage>
</organism>
<name>A0ACB9PXF8_BAUVA</name>
<evidence type="ECO:0000313" key="2">
    <source>
        <dbReference type="Proteomes" id="UP000828941"/>
    </source>
</evidence>
<dbReference type="Proteomes" id="UP000828941">
    <property type="component" value="Chromosome 2"/>
</dbReference>
<evidence type="ECO:0000313" key="1">
    <source>
        <dbReference type="EMBL" id="KAI4353040.1"/>
    </source>
</evidence>
<comment type="caution">
    <text evidence="1">The sequence shown here is derived from an EMBL/GenBank/DDBJ whole genome shotgun (WGS) entry which is preliminary data.</text>
</comment>
<reference evidence="1 2" key="1">
    <citation type="journal article" date="2022" name="DNA Res.">
        <title>Chromosomal-level genome assembly of the orchid tree Bauhinia variegata (Leguminosae; Cercidoideae) supports the allotetraploid origin hypothesis of Bauhinia.</title>
        <authorList>
            <person name="Zhong Y."/>
            <person name="Chen Y."/>
            <person name="Zheng D."/>
            <person name="Pang J."/>
            <person name="Liu Y."/>
            <person name="Luo S."/>
            <person name="Meng S."/>
            <person name="Qian L."/>
            <person name="Wei D."/>
            <person name="Dai S."/>
            <person name="Zhou R."/>
        </authorList>
    </citation>
    <scope>NUCLEOTIDE SEQUENCE [LARGE SCALE GENOMIC DNA]</scope>
    <source>
        <strain evidence="1">BV-YZ2020</strain>
    </source>
</reference>
<keyword evidence="2" id="KW-1185">Reference proteome</keyword>
<sequence length="350" mass="39213">MQNIPEELIVEILLRLPVKSLLRFRCVSKSWLSLISNPEFAKMHFQLASNHTHKLLYIAASHAKSIDLQAPFYDDSAVANLNFPFNSPAHNVAIMGSCRGFLLLKEETNLLLWNPSNGAQRQVPCTPIVSKTNVAPFLFGFGYDPSTDEYLVLLGSYDPNATSLINHFELFSMKTNTWRINIMGTEFPYVNPNDEPVAGLFLNDAIHWLASRRDEWVGVILAFDFTKRNLIEVPMPDNVHFAFCDLRLLGGCLSLSITGIDSVEIWVMKEYGVKPSWTKYIIVSVAEIQTKSFSPICFTNGGEIVGVDGCSGIVKCNDKGELVEQRNLCQEWPECKATIYTETLLGLPSP</sequence>